<dbReference type="Proteomes" id="UP001352852">
    <property type="component" value="Unassembled WGS sequence"/>
</dbReference>
<reference evidence="3 4" key="1">
    <citation type="submission" date="2021-06" db="EMBL/GenBank/DDBJ databases">
        <authorList>
            <person name="Palmer J.M."/>
        </authorList>
    </citation>
    <scope>NUCLEOTIDE SEQUENCE [LARGE SCALE GENOMIC DNA]</scope>
    <source>
        <strain evidence="3 4">CL_MEX2019</strain>
        <tissue evidence="3">Muscle</tissue>
    </source>
</reference>
<comment type="caution">
    <text evidence="3">The sequence shown here is derived from an EMBL/GenBank/DDBJ whole genome shotgun (WGS) entry which is preliminary data.</text>
</comment>
<evidence type="ECO:0000256" key="2">
    <source>
        <dbReference type="SAM" id="SignalP"/>
    </source>
</evidence>
<evidence type="ECO:0000313" key="4">
    <source>
        <dbReference type="Proteomes" id="UP001352852"/>
    </source>
</evidence>
<proteinExistence type="predicted"/>
<dbReference type="EMBL" id="JAHUTJ010020516">
    <property type="protein sequence ID" value="MED6272343.1"/>
    <property type="molecule type" value="Genomic_DNA"/>
</dbReference>
<feature type="chain" id="PRO_5046945340" evidence="2">
    <location>
        <begin position="18"/>
        <end position="329"/>
    </location>
</feature>
<accession>A0ABU7DB12</accession>
<evidence type="ECO:0000313" key="3">
    <source>
        <dbReference type="EMBL" id="MED6272343.1"/>
    </source>
</evidence>
<keyword evidence="4" id="KW-1185">Reference proteome</keyword>
<feature type="signal peptide" evidence="2">
    <location>
        <begin position="1"/>
        <end position="17"/>
    </location>
</feature>
<organism evidence="3 4">
    <name type="scientific">Characodon lateralis</name>
    <dbReference type="NCBI Taxonomy" id="208331"/>
    <lineage>
        <taxon>Eukaryota</taxon>
        <taxon>Metazoa</taxon>
        <taxon>Chordata</taxon>
        <taxon>Craniata</taxon>
        <taxon>Vertebrata</taxon>
        <taxon>Euteleostomi</taxon>
        <taxon>Actinopterygii</taxon>
        <taxon>Neopterygii</taxon>
        <taxon>Teleostei</taxon>
        <taxon>Neoteleostei</taxon>
        <taxon>Acanthomorphata</taxon>
        <taxon>Ovalentaria</taxon>
        <taxon>Atherinomorphae</taxon>
        <taxon>Cyprinodontiformes</taxon>
        <taxon>Goodeidae</taxon>
        <taxon>Characodon</taxon>
    </lineage>
</organism>
<feature type="compositionally biased region" description="Polar residues" evidence="1">
    <location>
        <begin position="283"/>
        <end position="297"/>
    </location>
</feature>
<evidence type="ECO:0000256" key="1">
    <source>
        <dbReference type="SAM" id="MobiDB-lite"/>
    </source>
</evidence>
<name>A0ABU7DB12_9TELE</name>
<feature type="region of interest" description="Disordered" evidence="1">
    <location>
        <begin position="281"/>
        <end position="301"/>
    </location>
</feature>
<protein>
    <submittedName>
        <fullName evidence="3">Uncharacterized protein</fullName>
    </submittedName>
</protein>
<sequence>MTRGFGFGVLLICLVQAELVCCSRAKNAVRPPKSNKHAGFPLRDSRLVKFSSNLQNHLKRGFSPRSVQTSRFIADPAVIQMGFADMGRKETFPAQQVTGRSLRESFFRPAYQSAAQEPSSYRRMSSSATLFGPVAAVAPGPRSSVQMQTYAQAPARKIVPGRTSGGAKARSFSPQTAAGTSNLSPEFALNVGGYRPRSQLLLSRLAVSRSSRVEESAPGYAPVMIHEIPEPFGGSAIRRLKRPTEQEKVPFQKPQQISTHPWWVAPYNPYQTSIRPGSDWTRIKQNQGPVQKPQQVATPPPRRVPAYIPDLPSIHPVSTWTKVKLSSRL</sequence>
<gene>
    <name evidence="3" type="ORF">CHARACLAT_029362</name>
</gene>
<keyword evidence="2" id="KW-0732">Signal</keyword>
<feature type="region of interest" description="Disordered" evidence="1">
    <location>
        <begin position="159"/>
        <end position="179"/>
    </location>
</feature>